<accession>A0ABT5Z4J9</accession>
<protein>
    <submittedName>
        <fullName evidence="2">Uncharacterized protein</fullName>
    </submittedName>
</protein>
<keyword evidence="3" id="KW-1185">Reference proteome</keyword>
<evidence type="ECO:0000313" key="2">
    <source>
        <dbReference type="EMBL" id="MDF2258602.1"/>
    </source>
</evidence>
<sequence>MLSVQDLNNAQPKLWRNAADDALAASKHCRDVASFAHDDVAGTLKMCWVNDTGQAARQQFVKHAADYEAAADALRGLVHTYDTLADAIESAQRTLHSALDYARAHGLTVSGDGEVTAHPSNGDDVNAAKEQVKHAAELISEALTAATDADTTAANEIRTIAALTQVANPALAQQALQNDANSPLSIALRLSSGPDGLHPLNVSPTQLDAIRRASQDTGISEQLLMSIVWQEQQWYQNSDPSLDGPEAWFGHIFDWALQQSAKPDKSLGITHMKIPTARQVIANDPAAFTVDGTYLGDLSDAQLTKYVEENPNEDIRLSAHYLAQMKQNSHGAVTDKQLFLLYAADTPQMRDANAQYGDDTAPRGGDIHARAEHWDQLQPHLQDAGAWGSLTDAQRQQALSQLASQTPAGHHIGLDPLYAPPGAITTGDGSGPPQPGTPSPSPGPSPTPPPG</sequence>
<evidence type="ECO:0000256" key="1">
    <source>
        <dbReference type="SAM" id="MobiDB-lite"/>
    </source>
</evidence>
<evidence type="ECO:0000313" key="3">
    <source>
        <dbReference type="Proteomes" id="UP001220022"/>
    </source>
</evidence>
<dbReference type="EMBL" id="JARHTQ010000016">
    <property type="protein sequence ID" value="MDF2258602.1"/>
    <property type="molecule type" value="Genomic_DNA"/>
</dbReference>
<organism evidence="2 3">
    <name type="scientific">Streptantibioticus ferralitis</name>
    <dbReference type="NCBI Taxonomy" id="236510"/>
    <lineage>
        <taxon>Bacteria</taxon>
        <taxon>Bacillati</taxon>
        <taxon>Actinomycetota</taxon>
        <taxon>Actinomycetes</taxon>
        <taxon>Kitasatosporales</taxon>
        <taxon>Streptomycetaceae</taxon>
        <taxon>Streptantibioticus</taxon>
    </lineage>
</organism>
<feature type="region of interest" description="Disordered" evidence="1">
    <location>
        <begin position="399"/>
        <end position="451"/>
    </location>
</feature>
<dbReference type="Proteomes" id="UP001220022">
    <property type="component" value="Unassembled WGS sequence"/>
</dbReference>
<feature type="compositionally biased region" description="Pro residues" evidence="1">
    <location>
        <begin position="432"/>
        <end position="451"/>
    </location>
</feature>
<gene>
    <name evidence="2" type="ORF">P2L57_23615</name>
</gene>
<proteinExistence type="predicted"/>
<name>A0ABT5Z4J9_9ACTN</name>
<reference evidence="2 3" key="1">
    <citation type="submission" date="2023-03" db="EMBL/GenBank/DDBJ databases">
        <title>Draft genome sequence of type strain Streptomyces ferralitis JCM 14344.</title>
        <authorList>
            <person name="Klaysubun C."/>
            <person name="Duangmal K."/>
        </authorList>
    </citation>
    <scope>NUCLEOTIDE SEQUENCE [LARGE SCALE GENOMIC DNA]</scope>
    <source>
        <strain evidence="2 3">JCM 14344</strain>
    </source>
</reference>
<dbReference type="RefSeq" id="WP_275817770.1">
    <property type="nucleotide sequence ID" value="NZ_BAAANM010000006.1"/>
</dbReference>
<comment type="caution">
    <text evidence="2">The sequence shown here is derived from an EMBL/GenBank/DDBJ whole genome shotgun (WGS) entry which is preliminary data.</text>
</comment>